<feature type="transmembrane region" description="Helical" evidence="1">
    <location>
        <begin position="76"/>
        <end position="95"/>
    </location>
</feature>
<feature type="transmembrane region" description="Helical" evidence="1">
    <location>
        <begin position="47"/>
        <end position="69"/>
    </location>
</feature>
<feature type="non-terminal residue" evidence="3">
    <location>
        <position position="189"/>
    </location>
</feature>
<evidence type="ECO:0000256" key="1">
    <source>
        <dbReference type="SAM" id="Phobius"/>
    </source>
</evidence>
<dbReference type="AlphaFoldDB" id="A0A382EPJ3"/>
<dbReference type="SUPFAM" id="SSF103473">
    <property type="entry name" value="MFS general substrate transporter"/>
    <property type="match status" value="1"/>
</dbReference>
<keyword evidence="1" id="KW-0812">Transmembrane</keyword>
<dbReference type="InterPro" id="IPR020846">
    <property type="entry name" value="MFS_dom"/>
</dbReference>
<feature type="domain" description="Major facilitator superfamily (MFS) profile" evidence="2">
    <location>
        <begin position="6"/>
        <end position="189"/>
    </location>
</feature>
<feature type="transmembrane region" description="Helical" evidence="1">
    <location>
        <begin position="135"/>
        <end position="154"/>
    </location>
</feature>
<protein>
    <recommendedName>
        <fullName evidence="2">Major facilitator superfamily (MFS) profile domain-containing protein</fullName>
    </recommendedName>
</protein>
<organism evidence="3">
    <name type="scientific">marine metagenome</name>
    <dbReference type="NCBI Taxonomy" id="408172"/>
    <lineage>
        <taxon>unclassified sequences</taxon>
        <taxon>metagenomes</taxon>
        <taxon>ecological metagenomes</taxon>
    </lineage>
</organism>
<dbReference type="GO" id="GO:0022857">
    <property type="term" value="F:transmembrane transporter activity"/>
    <property type="evidence" value="ECO:0007669"/>
    <property type="project" value="InterPro"/>
</dbReference>
<dbReference type="PANTHER" id="PTHR11360">
    <property type="entry name" value="MONOCARBOXYLATE TRANSPORTER"/>
    <property type="match status" value="1"/>
</dbReference>
<accession>A0A382EPJ3</accession>
<feature type="transmembrane region" description="Helical" evidence="1">
    <location>
        <begin position="101"/>
        <end position="123"/>
    </location>
</feature>
<dbReference type="InterPro" id="IPR011701">
    <property type="entry name" value="MFS"/>
</dbReference>
<dbReference type="Pfam" id="PF07690">
    <property type="entry name" value="MFS_1"/>
    <property type="match status" value="1"/>
</dbReference>
<dbReference type="PROSITE" id="PS50850">
    <property type="entry name" value="MFS"/>
    <property type="match status" value="1"/>
</dbReference>
<evidence type="ECO:0000259" key="2">
    <source>
        <dbReference type="PROSITE" id="PS50850"/>
    </source>
</evidence>
<dbReference type="Gene3D" id="1.20.1250.20">
    <property type="entry name" value="MFS general substrate transporter like domains"/>
    <property type="match status" value="1"/>
</dbReference>
<reference evidence="3" key="1">
    <citation type="submission" date="2018-05" db="EMBL/GenBank/DDBJ databases">
        <authorList>
            <person name="Lanie J.A."/>
            <person name="Ng W.-L."/>
            <person name="Kazmierczak K.M."/>
            <person name="Andrzejewski T.M."/>
            <person name="Davidsen T.M."/>
            <person name="Wayne K.J."/>
            <person name="Tettelin H."/>
            <person name="Glass J.I."/>
            <person name="Rusch D."/>
            <person name="Podicherti R."/>
            <person name="Tsui H.-C.T."/>
            <person name="Winkler M.E."/>
        </authorList>
    </citation>
    <scope>NUCLEOTIDE SEQUENCE</scope>
</reference>
<name>A0A382EPJ3_9ZZZZ</name>
<dbReference type="EMBL" id="UINC01045298">
    <property type="protein sequence ID" value="SVB51893.1"/>
    <property type="molecule type" value="Genomic_DNA"/>
</dbReference>
<gene>
    <name evidence="3" type="ORF">METZ01_LOCUS204747</name>
</gene>
<evidence type="ECO:0000313" key="3">
    <source>
        <dbReference type="EMBL" id="SVB51893.1"/>
    </source>
</evidence>
<dbReference type="InterPro" id="IPR050327">
    <property type="entry name" value="Proton-linked_MCT"/>
</dbReference>
<proteinExistence type="predicted"/>
<dbReference type="PANTHER" id="PTHR11360:SF284">
    <property type="entry name" value="EG:103B4.3 PROTEIN-RELATED"/>
    <property type="match status" value="1"/>
</dbReference>
<feature type="transmembrane region" description="Helical" evidence="1">
    <location>
        <begin position="166"/>
        <end position="186"/>
    </location>
</feature>
<keyword evidence="1" id="KW-0472">Membrane</keyword>
<dbReference type="InterPro" id="IPR036259">
    <property type="entry name" value="MFS_trans_sf"/>
</dbReference>
<sequence length="189" mass="20779">MSRIYVGWWVLLGLFLVYASSNGIVTFTLPLFYPELINEFGWNEAEVTRPVAVFFVAAAILHPFGGALLDRYSPRFLMLVGYGIIALALGFYPLVNSLSHLMAIYVVFGLGFGLAGLVANMLVLTRWFVRYRGVAVGLLLMGASFGGALFPLIVRQTLVDSGWREAVALLAVLGGILMTLPLIFMVRNR</sequence>
<keyword evidence="1" id="KW-1133">Transmembrane helix</keyword>